<dbReference type="RefSeq" id="WP_169070812.1">
    <property type="nucleotide sequence ID" value="NZ_SPMX01000039.1"/>
</dbReference>
<accession>A0ABX1T995</accession>
<protein>
    <submittedName>
        <fullName evidence="1">Site-specific recombinase</fullName>
    </submittedName>
</protein>
<reference evidence="1" key="1">
    <citation type="submission" date="2019-03" db="EMBL/GenBank/DDBJ databases">
        <title>Metabolic reconstructions from genomes of highly enriched 'Candidatus Accumulibacter' and 'Candidatus Competibacter' bioreactor populations.</title>
        <authorList>
            <person name="Annavajhala M.K."/>
            <person name="Welles L."/>
            <person name="Abbas B."/>
            <person name="Sorokin D."/>
            <person name="Park H."/>
            <person name="Van Loosdrecht M."/>
            <person name="Chandran K."/>
        </authorList>
    </citation>
    <scope>NUCLEOTIDE SEQUENCE</scope>
    <source>
        <strain evidence="1">SBR_L</strain>
    </source>
</reference>
<sequence length="136" mass="14757">MTPGATHKGDKVYRYYVNTASMKIGKEACSVSRVPAGEIEAAVISQVRKVLQAPEVMSQAIREVVALDPAADAQEVITTLQSIEPVWDELFPAEQARIVQLLVERVTVSPTGLRIDLKAAGMRELIQSVMPGRKAA</sequence>
<dbReference type="EMBL" id="SPMX01000039">
    <property type="protein sequence ID" value="NMQ06249.1"/>
    <property type="molecule type" value="Genomic_DNA"/>
</dbReference>
<evidence type="ECO:0000313" key="2">
    <source>
        <dbReference type="Proteomes" id="UP000886469"/>
    </source>
</evidence>
<keyword evidence="2" id="KW-1185">Reference proteome</keyword>
<evidence type="ECO:0000313" key="1">
    <source>
        <dbReference type="EMBL" id="NMQ06249.1"/>
    </source>
</evidence>
<proteinExistence type="predicted"/>
<gene>
    <name evidence="1" type="ORF">E4Q08_13820</name>
</gene>
<dbReference type="Proteomes" id="UP000886469">
    <property type="component" value="Unassembled WGS sequence"/>
</dbReference>
<organism evidence="1 2">
    <name type="scientific">Candidatus Accumulibacter contiguus</name>
    <dbReference type="NCBI Taxonomy" id="2954381"/>
    <lineage>
        <taxon>Bacteria</taxon>
        <taxon>Pseudomonadati</taxon>
        <taxon>Pseudomonadota</taxon>
        <taxon>Betaproteobacteria</taxon>
        <taxon>Candidatus Accumulibacter</taxon>
    </lineage>
</organism>
<comment type="caution">
    <text evidence="1">The sequence shown here is derived from an EMBL/GenBank/DDBJ whole genome shotgun (WGS) entry which is preliminary data.</text>
</comment>
<name>A0ABX1T995_9PROT</name>